<evidence type="ECO:0000313" key="3">
    <source>
        <dbReference type="EMBL" id="KAG5181956.1"/>
    </source>
</evidence>
<evidence type="ECO:0000256" key="1">
    <source>
        <dbReference type="SAM" id="MobiDB-lite"/>
    </source>
</evidence>
<organism evidence="3 4">
    <name type="scientific">Tribonema minus</name>
    <dbReference type="NCBI Taxonomy" id="303371"/>
    <lineage>
        <taxon>Eukaryota</taxon>
        <taxon>Sar</taxon>
        <taxon>Stramenopiles</taxon>
        <taxon>Ochrophyta</taxon>
        <taxon>PX clade</taxon>
        <taxon>Xanthophyceae</taxon>
        <taxon>Tribonematales</taxon>
        <taxon>Tribonemataceae</taxon>
        <taxon>Tribonema</taxon>
    </lineage>
</organism>
<dbReference type="InterPro" id="IPR000195">
    <property type="entry name" value="Rab-GAP-TBC_dom"/>
</dbReference>
<dbReference type="AlphaFoldDB" id="A0A835YV67"/>
<feature type="region of interest" description="Disordered" evidence="1">
    <location>
        <begin position="21"/>
        <end position="72"/>
    </location>
</feature>
<dbReference type="Gene3D" id="1.10.8.270">
    <property type="entry name" value="putative rabgap domain of human tbc1 domain family member 14 like domains"/>
    <property type="match status" value="1"/>
</dbReference>
<dbReference type="InterPro" id="IPR050302">
    <property type="entry name" value="Rab_GAP_TBC_domain"/>
</dbReference>
<feature type="region of interest" description="Disordered" evidence="1">
    <location>
        <begin position="250"/>
        <end position="287"/>
    </location>
</feature>
<dbReference type="SUPFAM" id="SSF47923">
    <property type="entry name" value="Ypt/Rab-GAP domain of gyp1p"/>
    <property type="match status" value="3"/>
</dbReference>
<dbReference type="Pfam" id="PF00566">
    <property type="entry name" value="RabGAP-TBC"/>
    <property type="match status" value="2"/>
</dbReference>
<evidence type="ECO:0000259" key="2">
    <source>
        <dbReference type="PROSITE" id="PS50086"/>
    </source>
</evidence>
<evidence type="ECO:0000313" key="4">
    <source>
        <dbReference type="Proteomes" id="UP000664859"/>
    </source>
</evidence>
<dbReference type="Gene3D" id="1.10.10.750">
    <property type="entry name" value="Ypt/Rab-GAP domain of gyp1p, domain 1"/>
    <property type="match status" value="1"/>
</dbReference>
<feature type="compositionally biased region" description="Acidic residues" evidence="1">
    <location>
        <begin position="268"/>
        <end position="280"/>
    </location>
</feature>
<gene>
    <name evidence="3" type="ORF">JKP88DRAFT_320217</name>
</gene>
<comment type="caution">
    <text evidence="3">The sequence shown here is derived from an EMBL/GenBank/DDBJ whole genome shotgun (WGS) entry which is preliminary data.</text>
</comment>
<feature type="compositionally biased region" description="Basic and acidic residues" evidence="1">
    <location>
        <begin position="40"/>
        <end position="55"/>
    </location>
</feature>
<protein>
    <submittedName>
        <fullName evidence="3">Rab-GTPase-TBC domain-containing protein</fullName>
    </submittedName>
</protein>
<dbReference type="Gene3D" id="1.10.472.80">
    <property type="entry name" value="Ypt/Rab-GAP domain of gyp1p, domain 3"/>
    <property type="match status" value="1"/>
</dbReference>
<dbReference type="OrthoDB" id="294251at2759"/>
<dbReference type="GO" id="GO:0031267">
    <property type="term" value="F:small GTPase binding"/>
    <property type="evidence" value="ECO:0007669"/>
    <property type="project" value="TreeGrafter"/>
</dbReference>
<dbReference type="PROSITE" id="PS50086">
    <property type="entry name" value="TBC_RABGAP"/>
    <property type="match status" value="1"/>
</dbReference>
<sequence length="656" mass="71156">MHVQQIVQAFTPLSSTLNHPTLCYRRLPPPPQVMPQAPEASDKDGDGDSTTDGRYDSTAVATPSSQAAASAAAAAEEQAAAMQQQHEQGHAVALAGAVALELLSGSDSEDAAMAAEQGRGGEATAQHTAAQHSAHQLHQSGAAGERSGSAAGGDAAARAQAPSAAAAAAAHAHAASADAHDAITPPPLQHPSLVPTAGGGAAAGGHEGEGQGELLSAVSALSPGALSDLTSTGTPVRGDALGMFSRSARSGLTAASPVTPGAITVASDSDDYESEDDESESAAAAARRPKTDHFGFFLTSDRAAPVAQGAAATAALSKEESRARKWLEMRRQWDTVAARRHGQRALKRRARKGIPDTVRGEVWQLLSGSKARMAASAGVYEGLVASDLKVDGPIEEDIPRTMFDHEMFCKQSHMHGHSKLRRVLLAYGRHDREVQYCQWQPLLYYFKNFKKYNLSKLHKRQVAQTGINYIAALFLLYMPEEEAFWMLVCVMHRPQAPLRELFLPGMLKAREFNHVMDSLTEKFVPKLFRHLQKHDIQPTMYAHPWFITCFTQAFPYELCTRTWDVFLEEDWKIMYRVCLALFKHVETEVCSLDLEQGNLVMRRLPAAADGKTILDLAMRIPLKHKHIAKRIRQFHAKTVTDKAASRLSRSLSNLHT</sequence>
<feature type="domain" description="Rab-GAP TBC" evidence="2">
    <location>
        <begin position="353"/>
        <end position="570"/>
    </location>
</feature>
<proteinExistence type="predicted"/>
<dbReference type="GO" id="GO:0005096">
    <property type="term" value="F:GTPase activator activity"/>
    <property type="evidence" value="ECO:0007669"/>
    <property type="project" value="TreeGrafter"/>
</dbReference>
<feature type="compositionally biased region" description="Low complexity" evidence="1">
    <location>
        <begin position="123"/>
        <end position="177"/>
    </location>
</feature>
<keyword evidence="4" id="KW-1185">Reference proteome</keyword>
<dbReference type="Proteomes" id="UP000664859">
    <property type="component" value="Unassembled WGS sequence"/>
</dbReference>
<dbReference type="EMBL" id="JAFCMP010000279">
    <property type="protein sequence ID" value="KAG5181956.1"/>
    <property type="molecule type" value="Genomic_DNA"/>
</dbReference>
<dbReference type="PANTHER" id="PTHR47219:SF9">
    <property type="entry name" value="GTPASE ACTIVATING PROTEIN AND CENTROSOME-ASSOCIATED, ISOFORM B"/>
    <property type="match status" value="1"/>
</dbReference>
<dbReference type="InterPro" id="IPR035969">
    <property type="entry name" value="Rab-GAP_TBC_sf"/>
</dbReference>
<reference evidence="3" key="1">
    <citation type="submission" date="2021-02" db="EMBL/GenBank/DDBJ databases">
        <title>First Annotated Genome of the Yellow-green Alga Tribonema minus.</title>
        <authorList>
            <person name="Mahan K.M."/>
        </authorList>
    </citation>
    <scope>NUCLEOTIDE SEQUENCE</scope>
    <source>
        <strain evidence="3">UTEX B ZZ1240</strain>
    </source>
</reference>
<dbReference type="SMART" id="SM00164">
    <property type="entry name" value="TBC"/>
    <property type="match status" value="1"/>
</dbReference>
<feature type="compositionally biased region" description="Low complexity" evidence="1">
    <location>
        <begin position="56"/>
        <end position="72"/>
    </location>
</feature>
<dbReference type="PANTHER" id="PTHR47219">
    <property type="entry name" value="RAB GTPASE-ACTIVATING PROTEIN 1-LIKE"/>
    <property type="match status" value="1"/>
</dbReference>
<feature type="region of interest" description="Disordered" evidence="1">
    <location>
        <begin position="109"/>
        <end position="209"/>
    </location>
</feature>
<name>A0A835YV67_9STRA</name>
<accession>A0A835YV67</accession>